<dbReference type="PROSITE" id="PS00237">
    <property type="entry name" value="G_PROTEIN_RECEP_F1_1"/>
    <property type="match status" value="1"/>
</dbReference>
<dbReference type="Proteomes" id="UP000190648">
    <property type="component" value="Unassembled WGS sequence"/>
</dbReference>
<evidence type="ECO:0000256" key="6">
    <source>
        <dbReference type="ARBA" id="ARBA00023136"/>
    </source>
</evidence>
<dbReference type="InterPro" id="IPR017452">
    <property type="entry name" value="GPCR_Rhodpsn_7TM"/>
</dbReference>
<dbReference type="Gene3D" id="1.20.1070.10">
    <property type="entry name" value="Rhodopsin 7-helix transmembrane proteins"/>
    <property type="match status" value="1"/>
</dbReference>
<feature type="transmembrane region" description="Helical" evidence="12">
    <location>
        <begin position="29"/>
        <end position="52"/>
    </location>
</feature>
<evidence type="ECO:0000256" key="9">
    <source>
        <dbReference type="ARBA" id="ARBA00023224"/>
    </source>
</evidence>
<feature type="transmembrane region" description="Helical" evidence="12">
    <location>
        <begin position="59"/>
        <end position="82"/>
    </location>
</feature>
<feature type="transmembrane region" description="Helical" evidence="12">
    <location>
        <begin position="176"/>
        <end position="199"/>
    </location>
</feature>
<evidence type="ECO:0000256" key="12">
    <source>
        <dbReference type="SAM" id="Phobius"/>
    </source>
</evidence>
<keyword evidence="5 10" id="KW-0297">G-protein coupled receptor</keyword>
<protein>
    <submittedName>
        <fullName evidence="14">G-protein coupled receptor 55</fullName>
    </submittedName>
</protein>
<feature type="transmembrane region" description="Helical" evidence="12">
    <location>
        <begin position="263"/>
        <end position="288"/>
    </location>
</feature>
<evidence type="ECO:0000256" key="11">
    <source>
        <dbReference type="SAM" id="MobiDB-lite"/>
    </source>
</evidence>
<keyword evidence="4 12" id="KW-1133">Transmembrane helix</keyword>
<proteinExistence type="inferred from homology"/>
<feature type="transmembrane region" description="Helical" evidence="12">
    <location>
        <begin position="220"/>
        <end position="243"/>
    </location>
</feature>
<comment type="caution">
    <text evidence="14">The sequence shown here is derived from an EMBL/GenBank/DDBJ whole genome shotgun (WGS) entry which is preliminary data.</text>
</comment>
<evidence type="ECO:0000256" key="8">
    <source>
        <dbReference type="ARBA" id="ARBA00023180"/>
    </source>
</evidence>
<evidence type="ECO:0000256" key="10">
    <source>
        <dbReference type="RuleBase" id="RU000688"/>
    </source>
</evidence>
<dbReference type="GO" id="GO:0004949">
    <property type="term" value="F:cannabinoid receptor activity"/>
    <property type="evidence" value="ECO:0007669"/>
    <property type="project" value="TreeGrafter"/>
</dbReference>
<dbReference type="FunFam" id="1.20.1070.10:FF:000142">
    <property type="entry name" value="G protein-coupled receptor 55"/>
    <property type="match status" value="1"/>
</dbReference>
<reference evidence="14 15" key="1">
    <citation type="submission" date="2016-02" db="EMBL/GenBank/DDBJ databases">
        <title>Band-tailed pigeon sequencing and assembly.</title>
        <authorList>
            <person name="Soares A.E."/>
            <person name="Novak B.J."/>
            <person name="Rice E.S."/>
            <person name="O'Connell B."/>
            <person name="Chang D."/>
            <person name="Weber S."/>
            <person name="Shapiro B."/>
        </authorList>
    </citation>
    <scope>NUCLEOTIDE SEQUENCE [LARGE SCALE GENOMIC DNA]</scope>
    <source>
        <strain evidence="14">BTP2013</strain>
        <tissue evidence="14">Blood</tissue>
    </source>
</reference>
<dbReference type="InterPro" id="IPR000276">
    <property type="entry name" value="GPCR_Rhodpsn"/>
</dbReference>
<evidence type="ECO:0000256" key="2">
    <source>
        <dbReference type="ARBA" id="ARBA00022475"/>
    </source>
</evidence>
<dbReference type="EMBL" id="LSYS01004732">
    <property type="protein sequence ID" value="OPJ79212.1"/>
    <property type="molecule type" value="Genomic_DNA"/>
</dbReference>
<dbReference type="PANTHER" id="PTHR24232">
    <property type="entry name" value="G-PROTEIN COUPLED RECEPTOR"/>
    <property type="match status" value="1"/>
</dbReference>
<dbReference type="STRING" id="372326.A0A1V4K433"/>
<dbReference type="Pfam" id="PF00001">
    <property type="entry name" value="7tm_1"/>
    <property type="match status" value="1"/>
</dbReference>
<organism evidence="14 15">
    <name type="scientific">Patagioenas fasciata monilis</name>
    <dbReference type="NCBI Taxonomy" id="372326"/>
    <lineage>
        <taxon>Eukaryota</taxon>
        <taxon>Metazoa</taxon>
        <taxon>Chordata</taxon>
        <taxon>Craniata</taxon>
        <taxon>Vertebrata</taxon>
        <taxon>Euteleostomi</taxon>
        <taxon>Archelosauria</taxon>
        <taxon>Archosauria</taxon>
        <taxon>Dinosauria</taxon>
        <taxon>Saurischia</taxon>
        <taxon>Theropoda</taxon>
        <taxon>Coelurosauria</taxon>
        <taxon>Aves</taxon>
        <taxon>Neognathae</taxon>
        <taxon>Neoaves</taxon>
        <taxon>Columbimorphae</taxon>
        <taxon>Columbiformes</taxon>
        <taxon>Columbidae</taxon>
        <taxon>Patagioenas</taxon>
    </lineage>
</organism>
<name>A0A1V4K433_PATFA</name>
<dbReference type="PANTHER" id="PTHR24232:SF56">
    <property type="entry name" value="G-PROTEIN COUPLED RECEPTOR 55"/>
    <property type="match status" value="1"/>
</dbReference>
<accession>A0A1V4K433</accession>
<keyword evidence="8" id="KW-0325">Glycoprotein</keyword>
<evidence type="ECO:0000256" key="4">
    <source>
        <dbReference type="ARBA" id="ARBA00022989"/>
    </source>
</evidence>
<feature type="domain" description="G-protein coupled receptors family 1 profile" evidence="13">
    <location>
        <begin position="40"/>
        <end position="285"/>
    </location>
</feature>
<dbReference type="PROSITE" id="PS50262">
    <property type="entry name" value="G_PROTEIN_RECEP_F1_2"/>
    <property type="match status" value="1"/>
</dbReference>
<evidence type="ECO:0000256" key="1">
    <source>
        <dbReference type="ARBA" id="ARBA00004651"/>
    </source>
</evidence>
<keyword evidence="15" id="KW-1185">Reference proteome</keyword>
<evidence type="ECO:0000256" key="5">
    <source>
        <dbReference type="ARBA" id="ARBA00023040"/>
    </source>
</evidence>
<feature type="transmembrane region" description="Helical" evidence="12">
    <location>
        <begin position="135"/>
        <end position="156"/>
    </location>
</feature>
<gene>
    <name evidence="14" type="primary">GPR55</name>
    <name evidence="14" type="ORF">AV530_005114</name>
</gene>
<evidence type="ECO:0000313" key="14">
    <source>
        <dbReference type="EMBL" id="OPJ79212.1"/>
    </source>
</evidence>
<dbReference type="OrthoDB" id="9447539at2759"/>
<dbReference type="GO" id="GO:0005886">
    <property type="term" value="C:plasma membrane"/>
    <property type="evidence" value="ECO:0007669"/>
    <property type="project" value="UniProtKB-SubCell"/>
</dbReference>
<comment type="similarity">
    <text evidence="10">Belongs to the G-protein coupled receptor 1 family.</text>
</comment>
<feature type="region of interest" description="Disordered" evidence="11">
    <location>
        <begin position="319"/>
        <end position="339"/>
    </location>
</feature>
<keyword evidence="7 10" id="KW-0675">Receptor</keyword>
<keyword evidence="3 10" id="KW-0812">Transmembrane</keyword>
<evidence type="ECO:0000313" key="15">
    <source>
        <dbReference type="Proteomes" id="UP000190648"/>
    </source>
</evidence>
<sequence length="339" mass="38289">MQPGEMTNHSEECNFTDIDSLAKTLQLGISIPTFILGLVLNALALFVFCCLWKKQSKTSVYMINLALADVLLILSLPLKLYYSVTEAPGLLCSFIQSLYFINMYGSIFIIVCITVDRYICIRHPFEGRAKQSPKWAILICCIIWAVVWLCSVPMYVFHKTDAFQCFSNMSEQTWSIPLIVSLETFGFLIPLAVMIFCSAQNIWILLNHKSQAKTKAEGSGCLRVIIINLVVFLVCFTPFHLGICLQCLVRQNVIVNCSLKQNISLFIQVSMTLANLNCCLDAIFYYFATKEFRDKTHLKKVIELCPVFKPCATRWDGPRWKNSPSSAPPGLTGGQQHHP</sequence>
<dbReference type="SUPFAM" id="SSF81321">
    <property type="entry name" value="Family A G protein-coupled receptor-like"/>
    <property type="match status" value="1"/>
</dbReference>
<keyword evidence="2" id="KW-1003">Cell membrane</keyword>
<dbReference type="GO" id="GO:0035025">
    <property type="term" value="P:positive regulation of Rho protein signal transduction"/>
    <property type="evidence" value="ECO:0007669"/>
    <property type="project" value="TreeGrafter"/>
</dbReference>
<evidence type="ECO:0000256" key="7">
    <source>
        <dbReference type="ARBA" id="ARBA00023170"/>
    </source>
</evidence>
<evidence type="ECO:0000259" key="13">
    <source>
        <dbReference type="PROSITE" id="PS50262"/>
    </source>
</evidence>
<keyword evidence="6 12" id="KW-0472">Membrane</keyword>
<comment type="subcellular location">
    <subcellularLocation>
        <location evidence="1">Cell membrane</location>
        <topology evidence="1">Multi-pass membrane protein</topology>
    </subcellularLocation>
</comment>
<dbReference type="PRINTS" id="PR00237">
    <property type="entry name" value="GPCRRHODOPSN"/>
</dbReference>
<dbReference type="AlphaFoldDB" id="A0A1V4K433"/>
<keyword evidence="9 10" id="KW-0807">Transducer</keyword>
<evidence type="ECO:0000256" key="3">
    <source>
        <dbReference type="ARBA" id="ARBA00022692"/>
    </source>
</evidence>
<feature type="transmembrane region" description="Helical" evidence="12">
    <location>
        <begin position="94"/>
        <end position="115"/>
    </location>
</feature>
<dbReference type="GO" id="GO:0007200">
    <property type="term" value="P:phospholipase C-activating G protein-coupled receptor signaling pathway"/>
    <property type="evidence" value="ECO:0007669"/>
    <property type="project" value="TreeGrafter"/>
</dbReference>